<evidence type="ECO:0000256" key="7">
    <source>
        <dbReference type="RuleBase" id="RU367016"/>
    </source>
</evidence>
<dbReference type="Proteomes" id="UP001499974">
    <property type="component" value="Unassembled WGS sequence"/>
</dbReference>
<evidence type="ECO:0000256" key="2">
    <source>
        <dbReference type="ARBA" id="ARBA00010792"/>
    </source>
</evidence>
<dbReference type="Pfam" id="PF09335">
    <property type="entry name" value="VTT_dom"/>
    <property type="match status" value="1"/>
</dbReference>
<dbReference type="InterPro" id="IPR032818">
    <property type="entry name" value="DedA-like"/>
</dbReference>
<comment type="similarity">
    <text evidence="2 7">Belongs to the DedA family.</text>
</comment>
<evidence type="ECO:0000259" key="8">
    <source>
        <dbReference type="Pfam" id="PF09335"/>
    </source>
</evidence>
<feature type="transmembrane region" description="Helical" evidence="7">
    <location>
        <begin position="206"/>
        <end position="224"/>
    </location>
</feature>
<name>A0ABP8XGH5_9ACTN</name>
<keyword evidence="4 7" id="KW-0812">Transmembrane</keyword>
<feature type="transmembrane region" description="Helical" evidence="7">
    <location>
        <begin position="168"/>
        <end position="191"/>
    </location>
</feature>
<feature type="transmembrane region" description="Helical" evidence="7">
    <location>
        <begin position="58"/>
        <end position="78"/>
    </location>
</feature>
<gene>
    <name evidence="9" type="ORF">GCM10023349_27680</name>
</gene>
<feature type="domain" description="VTT" evidence="8">
    <location>
        <begin position="54"/>
        <end position="188"/>
    </location>
</feature>
<dbReference type="PANTHER" id="PTHR30353">
    <property type="entry name" value="INNER MEMBRANE PROTEIN DEDA-RELATED"/>
    <property type="match status" value="1"/>
</dbReference>
<reference evidence="10" key="1">
    <citation type="journal article" date="2019" name="Int. J. Syst. Evol. Microbiol.">
        <title>The Global Catalogue of Microorganisms (GCM) 10K type strain sequencing project: providing services to taxonomists for standard genome sequencing and annotation.</title>
        <authorList>
            <consortium name="The Broad Institute Genomics Platform"/>
            <consortium name="The Broad Institute Genome Sequencing Center for Infectious Disease"/>
            <person name="Wu L."/>
            <person name="Ma J."/>
        </authorList>
    </citation>
    <scope>NUCLEOTIDE SEQUENCE [LARGE SCALE GENOMIC DNA]</scope>
    <source>
        <strain evidence="10">JCM 18531</strain>
    </source>
</reference>
<proteinExistence type="inferred from homology"/>
<comment type="subcellular location">
    <subcellularLocation>
        <location evidence="1 7">Cell membrane</location>
        <topology evidence="1 7">Multi-pass membrane protein</topology>
    </subcellularLocation>
</comment>
<evidence type="ECO:0000256" key="4">
    <source>
        <dbReference type="ARBA" id="ARBA00022692"/>
    </source>
</evidence>
<comment type="caution">
    <text evidence="9">The sequence shown here is derived from an EMBL/GenBank/DDBJ whole genome shotgun (WGS) entry which is preliminary data.</text>
</comment>
<keyword evidence="5 7" id="KW-1133">Transmembrane helix</keyword>
<protein>
    <submittedName>
        <fullName evidence="9">VTT domain-containing protein</fullName>
    </submittedName>
</protein>
<organism evidence="9 10">
    <name type="scientific">Nocardioides conyzicola</name>
    <dbReference type="NCBI Taxonomy" id="1651781"/>
    <lineage>
        <taxon>Bacteria</taxon>
        <taxon>Bacillati</taxon>
        <taxon>Actinomycetota</taxon>
        <taxon>Actinomycetes</taxon>
        <taxon>Propionibacteriales</taxon>
        <taxon>Nocardioidaceae</taxon>
        <taxon>Nocardioides</taxon>
    </lineage>
</organism>
<evidence type="ECO:0000313" key="10">
    <source>
        <dbReference type="Proteomes" id="UP001499974"/>
    </source>
</evidence>
<evidence type="ECO:0000313" key="9">
    <source>
        <dbReference type="EMBL" id="GAA4707624.1"/>
    </source>
</evidence>
<evidence type="ECO:0000256" key="6">
    <source>
        <dbReference type="ARBA" id="ARBA00023136"/>
    </source>
</evidence>
<evidence type="ECO:0000256" key="1">
    <source>
        <dbReference type="ARBA" id="ARBA00004651"/>
    </source>
</evidence>
<evidence type="ECO:0000256" key="3">
    <source>
        <dbReference type="ARBA" id="ARBA00022475"/>
    </source>
</evidence>
<accession>A0ABP8XGH5</accession>
<evidence type="ECO:0000256" key="5">
    <source>
        <dbReference type="ARBA" id="ARBA00022989"/>
    </source>
</evidence>
<dbReference type="PANTHER" id="PTHR30353:SF0">
    <property type="entry name" value="TRANSMEMBRANE PROTEIN"/>
    <property type="match status" value="1"/>
</dbReference>
<feature type="transmembrane region" description="Helical" evidence="7">
    <location>
        <begin position="84"/>
        <end position="106"/>
    </location>
</feature>
<dbReference type="EMBL" id="BAABKM010000002">
    <property type="protein sequence ID" value="GAA4707624.1"/>
    <property type="molecule type" value="Genomic_DNA"/>
</dbReference>
<sequence length="253" mass="28140">MYVTALLASPHLNPMLFGIKWMDPDWLLSEFGSSLIWLSLVIVFIECGLFFPFLPGDTLLFALGLFIAGEQIHILGVGSPFLELVIAVLLLTTAALLGNVVGYEIGRAIGPPLYNRDGRILKRKYFDDTSAFFERHGSKALVIGRFVPFVRTYITVVAGVTRMDRRKFFSWSLVGAALWVVSITLLGYFLGNVPRLGPFLSENIDYAIFVILLFTVIPIGFEAIKRRRTHHAEREAARNAVPVPDVPEESPAG</sequence>
<dbReference type="InterPro" id="IPR032816">
    <property type="entry name" value="VTT_dom"/>
</dbReference>
<keyword evidence="10" id="KW-1185">Reference proteome</keyword>
<keyword evidence="3 7" id="KW-1003">Cell membrane</keyword>
<feature type="transmembrane region" description="Helical" evidence="7">
    <location>
        <begin position="31"/>
        <end position="51"/>
    </location>
</feature>
<keyword evidence="6 7" id="KW-0472">Membrane</keyword>